<evidence type="ECO:0000256" key="3">
    <source>
        <dbReference type="ARBA" id="ARBA00006341"/>
    </source>
</evidence>
<dbReference type="NCBIfam" id="NF008864">
    <property type="entry name" value="PRK11895.1"/>
    <property type="match status" value="1"/>
</dbReference>
<dbReference type="InterPro" id="IPR054480">
    <property type="entry name" value="AHAS_small-like_ACT"/>
</dbReference>
<dbReference type="PANTHER" id="PTHR30239">
    <property type="entry name" value="ACETOLACTATE SYNTHASE SMALL SUBUNIT"/>
    <property type="match status" value="1"/>
</dbReference>
<keyword evidence="8 10" id="KW-0808">Transferase</keyword>
<dbReference type="OrthoDB" id="9787365at2"/>
<dbReference type="InterPro" id="IPR019455">
    <property type="entry name" value="Acetolactate_synth_ssu_C"/>
</dbReference>
<protein>
    <recommendedName>
        <fullName evidence="8">Acetolactate synthase small subunit</fullName>
        <shortName evidence="8">AHAS</shortName>
        <shortName evidence="8">ALS</shortName>
        <ecNumber evidence="8">2.2.1.6</ecNumber>
    </recommendedName>
    <alternativeName>
        <fullName evidence="8">Acetohydroxy-acid synthase small subunit</fullName>
    </alternativeName>
</protein>
<dbReference type="GO" id="GO:0003984">
    <property type="term" value="F:acetolactate synthase activity"/>
    <property type="evidence" value="ECO:0007669"/>
    <property type="project" value="UniProtKB-UniRule"/>
</dbReference>
<keyword evidence="5 8" id="KW-0028">Amino-acid biosynthesis</keyword>
<dbReference type="GO" id="GO:1990610">
    <property type="term" value="F:acetolactate synthase regulator activity"/>
    <property type="evidence" value="ECO:0007669"/>
    <property type="project" value="UniProtKB-UniRule"/>
</dbReference>
<dbReference type="InterPro" id="IPR045865">
    <property type="entry name" value="ACT-like_dom_sf"/>
</dbReference>
<dbReference type="Pfam" id="PF22629">
    <property type="entry name" value="ACT_AHAS_ss"/>
    <property type="match status" value="1"/>
</dbReference>
<evidence type="ECO:0000256" key="5">
    <source>
        <dbReference type="ARBA" id="ARBA00022605"/>
    </source>
</evidence>
<dbReference type="RefSeq" id="WP_011645479.1">
    <property type="nucleotide sequence ID" value="NZ_ARYI01000003.1"/>
</dbReference>
<dbReference type="EC" id="2.2.1.6" evidence="8"/>
<dbReference type="PROSITE" id="PS51671">
    <property type="entry name" value="ACT"/>
    <property type="match status" value="1"/>
</dbReference>
<evidence type="ECO:0000256" key="2">
    <source>
        <dbReference type="ARBA" id="ARBA00005025"/>
    </source>
</evidence>
<name>A0A059FYF1_9PROT</name>
<dbReference type="InterPro" id="IPR039557">
    <property type="entry name" value="AHAS_ACT"/>
</dbReference>
<evidence type="ECO:0000256" key="1">
    <source>
        <dbReference type="ARBA" id="ARBA00004974"/>
    </source>
</evidence>
<dbReference type="UniPathway" id="UPA00047">
    <property type="reaction ID" value="UER00055"/>
</dbReference>
<dbReference type="Gene3D" id="3.30.70.1150">
    <property type="entry name" value="ACT-like. Chain A, domain 2"/>
    <property type="match status" value="1"/>
</dbReference>
<dbReference type="CDD" id="cd04878">
    <property type="entry name" value="ACT_AHAS"/>
    <property type="match status" value="1"/>
</dbReference>
<dbReference type="Proteomes" id="UP000025061">
    <property type="component" value="Unassembled WGS sequence"/>
</dbReference>
<dbReference type="Pfam" id="PF10369">
    <property type="entry name" value="ALS_ss_C"/>
    <property type="match status" value="1"/>
</dbReference>
<evidence type="ECO:0000313" key="10">
    <source>
        <dbReference type="EMBL" id="KCZ95612.1"/>
    </source>
</evidence>
<dbReference type="AlphaFoldDB" id="A0A059FYF1"/>
<comment type="similarity">
    <text evidence="3 8">Belongs to the acetolactate synthase small subunit family.</text>
</comment>
<dbReference type="InterPro" id="IPR002912">
    <property type="entry name" value="ACT_dom"/>
</dbReference>
<dbReference type="PANTHER" id="PTHR30239:SF0">
    <property type="entry name" value="ACETOLACTATE SYNTHASE SMALL SUBUNIT 1, CHLOROPLASTIC"/>
    <property type="match status" value="1"/>
</dbReference>
<dbReference type="GO" id="GO:0009097">
    <property type="term" value="P:isoleucine biosynthetic process"/>
    <property type="evidence" value="ECO:0007669"/>
    <property type="project" value="UniProtKB-UniRule"/>
</dbReference>
<comment type="subunit">
    <text evidence="4 8">Dimer of large and small chains.</text>
</comment>
<comment type="function">
    <text evidence="8">Catalyzes the conversion of 2 pyruvate molecules into acetolactate in the first common step of the biosynthetic pathway of the branched-amino acids such as leucine, isoleucine, and valine.</text>
</comment>
<evidence type="ECO:0000313" key="11">
    <source>
        <dbReference type="Proteomes" id="UP000025061"/>
    </source>
</evidence>
<keyword evidence="11" id="KW-1185">Reference proteome</keyword>
<dbReference type="EMBL" id="ARYI01000003">
    <property type="protein sequence ID" value="KCZ95612.1"/>
    <property type="molecule type" value="Genomic_DNA"/>
</dbReference>
<dbReference type="GO" id="GO:0005829">
    <property type="term" value="C:cytosol"/>
    <property type="evidence" value="ECO:0007669"/>
    <property type="project" value="TreeGrafter"/>
</dbReference>
<dbReference type="FunFam" id="3.30.70.260:FF:000001">
    <property type="entry name" value="Acetolactate synthase, small subunit"/>
    <property type="match status" value="1"/>
</dbReference>
<comment type="pathway">
    <text evidence="1 8">Amino-acid biosynthesis; L-isoleucine biosynthesis; L-isoleucine from 2-oxobutanoate: step 1/4.</text>
</comment>
<organism evidence="10 11">
    <name type="scientific">Hyphomonas hirschiana VP5</name>
    <dbReference type="NCBI Taxonomy" id="1280951"/>
    <lineage>
        <taxon>Bacteria</taxon>
        <taxon>Pseudomonadati</taxon>
        <taxon>Pseudomonadota</taxon>
        <taxon>Alphaproteobacteria</taxon>
        <taxon>Hyphomonadales</taxon>
        <taxon>Hyphomonadaceae</taxon>
        <taxon>Hyphomonas</taxon>
    </lineage>
</organism>
<dbReference type="GO" id="GO:0009099">
    <property type="term" value="P:L-valine biosynthetic process"/>
    <property type="evidence" value="ECO:0007669"/>
    <property type="project" value="UniProtKB-UniRule"/>
</dbReference>
<dbReference type="SUPFAM" id="SSF55021">
    <property type="entry name" value="ACT-like"/>
    <property type="match status" value="2"/>
</dbReference>
<accession>A0A059FYF1</accession>
<comment type="pathway">
    <text evidence="2 8">Amino-acid biosynthesis; L-valine biosynthesis; L-valine from pyruvate: step 1/4.</text>
</comment>
<gene>
    <name evidence="10" type="primary">ilvH</name>
    <name evidence="10" type="ORF">HHI_05630</name>
</gene>
<evidence type="ECO:0000256" key="8">
    <source>
        <dbReference type="RuleBase" id="RU368092"/>
    </source>
</evidence>
<reference evidence="10 11" key="1">
    <citation type="submission" date="2013-04" db="EMBL/GenBank/DDBJ databases">
        <title>Hyphomonas hirschiana VP5 Genome Sequencing.</title>
        <authorList>
            <person name="Lai Q."/>
            <person name="Shao Z."/>
        </authorList>
    </citation>
    <scope>NUCLEOTIDE SEQUENCE [LARGE SCALE GENOMIC DNA]</scope>
    <source>
        <strain evidence="10 11">VP5</strain>
    </source>
</reference>
<dbReference type="PATRIC" id="fig|1280951.3.peg.1138"/>
<evidence type="ECO:0000256" key="7">
    <source>
        <dbReference type="ARBA" id="ARBA00048670"/>
    </source>
</evidence>
<sequence>MSDGTATPGPAPKSAYFLAHEDEEVERRTLAVIVDNEPGVLARVVGLFSGRGYNIDSLTVAEVDASQHRSRITIVTQGTAHILEQIEAQLLRIVPVAEVIDITNSKRGIERELALVKVAGTGEKRVEALRIGEIFRAHVIDTTNESFIFEVTGASDKLTQFVDLMRPLGLVEVSRTGVLSIKRGKEKG</sequence>
<keyword evidence="6 8" id="KW-0100">Branched-chain amino acid biosynthesis</keyword>
<dbReference type="NCBIfam" id="TIGR00119">
    <property type="entry name" value="acolac_sm"/>
    <property type="match status" value="1"/>
</dbReference>
<dbReference type="UniPathway" id="UPA00049">
    <property type="reaction ID" value="UER00059"/>
</dbReference>
<proteinExistence type="inferred from homology"/>
<dbReference type="Gene3D" id="3.30.70.260">
    <property type="match status" value="1"/>
</dbReference>
<feature type="domain" description="ACT" evidence="9">
    <location>
        <begin position="29"/>
        <end position="107"/>
    </location>
</feature>
<evidence type="ECO:0000259" key="9">
    <source>
        <dbReference type="PROSITE" id="PS51671"/>
    </source>
</evidence>
<comment type="caution">
    <text evidence="10">The sequence shown here is derived from an EMBL/GenBank/DDBJ whole genome shotgun (WGS) entry which is preliminary data.</text>
</comment>
<dbReference type="InterPro" id="IPR004789">
    <property type="entry name" value="Acetalactate_synth_ssu"/>
</dbReference>
<comment type="catalytic activity">
    <reaction evidence="7 8">
        <text>2 pyruvate + H(+) = (2S)-2-acetolactate + CO2</text>
        <dbReference type="Rhea" id="RHEA:25249"/>
        <dbReference type="ChEBI" id="CHEBI:15361"/>
        <dbReference type="ChEBI" id="CHEBI:15378"/>
        <dbReference type="ChEBI" id="CHEBI:16526"/>
        <dbReference type="ChEBI" id="CHEBI:58476"/>
        <dbReference type="EC" id="2.2.1.6"/>
    </reaction>
</comment>
<dbReference type="InterPro" id="IPR027271">
    <property type="entry name" value="Acetolactate_synth/TF_NikR_C"/>
</dbReference>
<evidence type="ECO:0000256" key="4">
    <source>
        <dbReference type="ARBA" id="ARBA00011744"/>
    </source>
</evidence>
<evidence type="ECO:0000256" key="6">
    <source>
        <dbReference type="ARBA" id="ARBA00023304"/>
    </source>
</evidence>